<keyword evidence="1" id="KW-0472">Membrane</keyword>
<feature type="transmembrane region" description="Helical" evidence="1">
    <location>
        <begin position="60"/>
        <end position="80"/>
    </location>
</feature>
<evidence type="ECO:0000313" key="2">
    <source>
        <dbReference type="EMBL" id="MBF9142056.1"/>
    </source>
</evidence>
<gene>
    <name evidence="2" type="ORF">I2I01_10450</name>
</gene>
<dbReference type="AlphaFoldDB" id="A0A931BGI8"/>
<feature type="transmembrane region" description="Helical" evidence="1">
    <location>
        <begin position="101"/>
        <end position="122"/>
    </location>
</feature>
<evidence type="ECO:0000256" key="1">
    <source>
        <dbReference type="SAM" id="Phobius"/>
    </source>
</evidence>
<proteinExistence type="predicted"/>
<dbReference type="EMBL" id="JADQDP010000002">
    <property type="protein sequence ID" value="MBF9142056.1"/>
    <property type="molecule type" value="Genomic_DNA"/>
</dbReference>
<dbReference type="Proteomes" id="UP000645610">
    <property type="component" value="Unassembled WGS sequence"/>
</dbReference>
<evidence type="ECO:0000313" key="3">
    <source>
        <dbReference type="Proteomes" id="UP000645610"/>
    </source>
</evidence>
<dbReference type="RefSeq" id="WP_196286380.1">
    <property type="nucleotide sequence ID" value="NZ_JADQDP010000002.1"/>
</dbReference>
<name>A0A931BGI8_9BACT</name>
<keyword evidence="1" id="KW-1133">Transmembrane helix</keyword>
<feature type="transmembrane region" description="Helical" evidence="1">
    <location>
        <begin position="175"/>
        <end position="192"/>
    </location>
</feature>
<comment type="caution">
    <text evidence="2">The sequence shown here is derived from an EMBL/GenBank/DDBJ whole genome shotgun (WGS) entry which is preliminary data.</text>
</comment>
<keyword evidence="3" id="KW-1185">Reference proteome</keyword>
<feature type="transmembrane region" description="Helical" evidence="1">
    <location>
        <begin position="236"/>
        <end position="255"/>
    </location>
</feature>
<accession>A0A931BGI8</accession>
<reference evidence="2 3" key="1">
    <citation type="submission" date="2020-11" db="EMBL/GenBank/DDBJ databases">
        <authorList>
            <person name="Kim M.K."/>
        </authorList>
    </citation>
    <scope>NUCLEOTIDE SEQUENCE [LARGE SCALE GENOMIC DNA]</scope>
    <source>
        <strain evidence="2 3">BT439</strain>
    </source>
</reference>
<keyword evidence="1" id="KW-0812">Transmembrane</keyword>
<sequence length="260" mass="28360">MSQFFSLPRFVRLFRKFTAEHLRTYLLAGGVAFGLVALWLSLGVNETAKEPLGLGTQIGAFLAGLGLGGSLLTSSVFASFGDKRQATAALMLPASGWEKFLVGWCYALPVFLLVYVSGFYAVDALILKLNTGTGQVAHLLPLFSTDDKLYLALLAYAVLSSAFLWGSIFFTKQQFLLTAFGLLVGSVLLQVLNYKLVQGLLGRDVDTAMPFSNVTFLEGKQWYSVSLPFVINGWKVMGTALALMLLVWAAAYARLKEKEV</sequence>
<feature type="transmembrane region" description="Helical" evidence="1">
    <location>
        <begin position="149"/>
        <end position="168"/>
    </location>
</feature>
<organism evidence="2 3">
    <name type="scientific">Hymenobacter properus</name>
    <dbReference type="NCBI Taxonomy" id="2791026"/>
    <lineage>
        <taxon>Bacteria</taxon>
        <taxon>Pseudomonadati</taxon>
        <taxon>Bacteroidota</taxon>
        <taxon>Cytophagia</taxon>
        <taxon>Cytophagales</taxon>
        <taxon>Hymenobacteraceae</taxon>
        <taxon>Hymenobacter</taxon>
    </lineage>
</organism>
<protein>
    <submittedName>
        <fullName evidence="2">Uncharacterized protein</fullName>
    </submittedName>
</protein>
<feature type="transmembrane region" description="Helical" evidence="1">
    <location>
        <begin position="21"/>
        <end position="40"/>
    </location>
</feature>